<organism evidence="1 2">
    <name type="scientific">Popillia japonica</name>
    <name type="common">Japanese beetle</name>
    <dbReference type="NCBI Taxonomy" id="7064"/>
    <lineage>
        <taxon>Eukaryota</taxon>
        <taxon>Metazoa</taxon>
        <taxon>Ecdysozoa</taxon>
        <taxon>Arthropoda</taxon>
        <taxon>Hexapoda</taxon>
        <taxon>Insecta</taxon>
        <taxon>Pterygota</taxon>
        <taxon>Neoptera</taxon>
        <taxon>Endopterygota</taxon>
        <taxon>Coleoptera</taxon>
        <taxon>Polyphaga</taxon>
        <taxon>Scarabaeiformia</taxon>
        <taxon>Scarabaeidae</taxon>
        <taxon>Rutelinae</taxon>
        <taxon>Popillia</taxon>
    </lineage>
</organism>
<reference evidence="1 2" key="1">
    <citation type="journal article" date="2024" name="BMC Genomics">
        <title>De novo assembly and annotation of Popillia japonica's genome with initial clues to its potential as an invasive pest.</title>
        <authorList>
            <person name="Cucini C."/>
            <person name="Boschi S."/>
            <person name="Funari R."/>
            <person name="Cardaioli E."/>
            <person name="Iannotti N."/>
            <person name="Marturano G."/>
            <person name="Paoli F."/>
            <person name="Bruttini M."/>
            <person name="Carapelli A."/>
            <person name="Frati F."/>
            <person name="Nardi F."/>
        </authorList>
    </citation>
    <scope>NUCLEOTIDE SEQUENCE [LARGE SCALE GENOMIC DNA]</scope>
    <source>
        <strain evidence="1">DMR45628</strain>
    </source>
</reference>
<keyword evidence="2" id="KW-1185">Reference proteome</keyword>
<evidence type="ECO:0000313" key="1">
    <source>
        <dbReference type="EMBL" id="KAK9709267.1"/>
    </source>
</evidence>
<comment type="caution">
    <text evidence="1">The sequence shown here is derived from an EMBL/GenBank/DDBJ whole genome shotgun (WGS) entry which is preliminary data.</text>
</comment>
<dbReference type="EMBL" id="JASPKY010000313">
    <property type="protein sequence ID" value="KAK9709267.1"/>
    <property type="molecule type" value="Genomic_DNA"/>
</dbReference>
<name>A0AAW1JXD9_POPJA</name>
<dbReference type="Proteomes" id="UP001458880">
    <property type="component" value="Unassembled WGS sequence"/>
</dbReference>
<dbReference type="AlphaFoldDB" id="A0AAW1JXD9"/>
<protein>
    <recommendedName>
        <fullName evidence="3">Secreted protein</fullName>
    </recommendedName>
</protein>
<gene>
    <name evidence="1" type="ORF">QE152_g26720</name>
</gene>
<proteinExistence type="predicted"/>
<accession>A0AAW1JXD9</accession>
<evidence type="ECO:0008006" key="3">
    <source>
        <dbReference type="Google" id="ProtNLM"/>
    </source>
</evidence>
<evidence type="ECO:0000313" key="2">
    <source>
        <dbReference type="Proteomes" id="UP001458880"/>
    </source>
</evidence>
<sequence length="79" mass="9408">MAEILVVRACHLHIKVGNMSYALKWCQVTLWLCCLVRDDFTEQCVQPFICLCTEIMAFKVNGTPYNIISFYRYHIFRWL</sequence>